<organism evidence="1 2">
    <name type="scientific">Thalictrum thalictroides</name>
    <name type="common">Rue-anemone</name>
    <name type="synonym">Anemone thalictroides</name>
    <dbReference type="NCBI Taxonomy" id="46969"/>
    <lineage>
        <taxon>Eukaryota</taxon>
        <taxon>Viridiplantae</taxon>
        <taxon>Streptophyta</taxon>
        <taxon>Embryophyta</taxon>
        <taxon>Tracheophyta</taxon>
        <taxon>Spermatophyta</taxon>
        <taxon>Magnoliopsida</taxon>
        <taxon>Ranunculales</taxon>
        <taxon>Ranunculaceae</taxon>
        <taxon>Thalictroideae</taxon>
        <taxon>Thalictrum</taxon>
    </lineage>
</organism>
<gene>
    <name evidence="1" type="ORF">FRX31_033194</name>
</gene>
<reference evidence="1 2" key="1">
    <citation type="submission" date="2020-06" db="EMBL/GenBank/DDBJ databases">
        <title>Transcriptomic and genomic resources for Thalictrum thalictroides and T. hernandezii: Facilitating candidate gene discovery in an emerging model plant lineage.</title>
        <authorList>
            <person name="Arias T."/>
            <person name="Riano-Pachon D.M."/>
            <person name="Di Stilio V.S."/>
        </authorList>
    </citation>
    <scope>NUCLEOTIDE SEQUENCE [LARGE SCALE GENOMIC DNA]</scope>
    <source>
        <strain evidence="2">cv. WT478/WT964</strain>
        <tissue evidence="1">Leaves</tissue>
    </source>
</reference>
<accession>A0A7J6UYK6</accession>
<protein>
    <submittedName>
        <fullName evidence="1">Josephin-like protein</fullName>
    </submittedName>
</protein>
<name>A0A7J6UYK6_THATH</name>
<proteinExistence type="predicted"/>
<dbReference type="OrthoDB" id="727341at2759"/>
<evidence type="ECO:0000313" key="1">
    <source>
        <dbReference type="EMBL" id="KAF5177220.1"/>
    </source>
</evidence>
<sequence length="132" mass="15116">MSRNGSRRVIFSPDKYNEKMEILHKHKHGSRVVGKKIKIVGILHFRLPETSRFSPMRCVRSLSVEVARALRLFTVIRRRSSSKVSSPTMGRSRSYASQVDPHHTEAIEDCIEFINSSSSLQRSNSVCDNSWN</sequence>
<dbReference type="EMBL" id="JABWDY010041709">
    <property type="protein sequence ID" value="KAF5177220.1"/>
    <property type="molecule type" value="Genomic_DNA"/>
</dbReference>
<comment type="caution">
    <text evidence="1">The sequence shown here is derived from an EMBL/GenBank/DDBJ whole genome shotgun (WGS) entry which is preliminary data.</text>
</comment>
<dbReference type="Proteomes" id="UP000554482">
    <property type="component" value="Unassembled WGS sequence"/>
</dbReference>
<dbReference type="AlphaFoldDB" id="A0A7J6UYK6"/>
<evidence type="ECO:0000313" key="2">
    <source>
        <dbReference type="Proteomes" id="UP000554482"/>
    </source>
</evidence>
<keyword evidence="2" id="KW-1185">Reference proteome</keyword>
<dbReference type="PANTHER" id="PTHR34355">
    <property type="entry name" value="JOSEPHIN-LIKE PROTEIN"/>
    <property type="match status" value="1"/>
</dbReference>
<dbReference type="PANTHER" id="PTHR34355:SF1">
    <property type="entry name" value="JOSEPHIN-LIKE PROTEIN"/>
    <property type="match status" value="1"/>
</dbReference>